<evidence type="ECO:0000313" key="1">
    <source>
        <dbReference type="Proteomes" id="UP000095286"/>
    </source>
</evidence>
<organism evidence="1 2">
    <name type="scientific">Rhabditophanes sp. KR3021</name>
    <dbReference type="NCBI Taxonomy" id="114890"/>
    <lineage>
        <taxon>Eukaryota</taxon>
        <taxon>Metazoa</taxon>
        <taxon>Ecdysozoa</taxon>
        <taxon>Nematoda</taxon>
        <taxon>Chromadorea</taxon>
        <taxon>Rhabditida</taxon>
        <taxon>Tylenchina</taxon>
        <taxon>Panagrolaimomorpha</taxon>
        <taxon>Strongyloidoidea</taxon>
        <taxon>Alloionematidae</taxon>
        <taxon>Rhabditophanes</taxon>
    </lineage>
</organism>
<reference evidence="2" key="1">
    <citation type="submission" date="2016-11" db="UniProtKB">
        <authorList>
            <consortium name="WormBaseParasite"/>
        </authorList>
    </citation>
    <scope>IDENTIFICATION</scope>
    <source>
        <strain evidence="2">KR3021</strain>
    </source>
</reference>
<proteinExistence type="predicted"/>
<protein>
    <submittedName>
        <fullName evidence="2">SprT-like domain-containing protein</fullName>
    </submittedName>
</protein>
<evidence type="ECO:0000313" key="2">
    <source>
        <dbReference type="WBParaSite" id="RSKR_0000256400.1"/>
    </source>
</evidence>
<dbReference type="Proteomes" id="UP000095286">
    <property type="component" value="Unplaced"/>
</dbReference>
<dbReference type="WBParaSite" id="RSKR_0000256400.1">
    <property type="protein sequence ID" value="RSKR_0000256400.1"/>
    <property type="gene ID" value="RSKR_0000256400"/>
</dbReference>
<sequence length="293" mass="33682">MNLVDPELERTDPNPCIYEHFNLFNMLFFNDKLGSCEVKWSKRMTICAGICRYKPRLGECVVALSEPLLKLRPRKDLIETLLHECIHAYLFLTNGNTDRDGHGPSFQYHMNRINSIAGTNISIYHSFHDEVRHYKTHVWLCNGVCRTQRPYFGFVKRSMNRSPGPSDKWYETHRINCGGTFSKVKEPEEFTRKNKEKEKKLEANQSKKREVEQSKNKLEIVGGVLMKKEVKPKIKKKAAIKTTTGSLDKFLSKSPTIIKNTSTGASILKNRLTDGLILRLSAPIKPELIVIDD</sequence>
<accession>A0AC35TN42</accession>
<name>A0AC35TN42_9BILA</name>